<dbReference type="InParanoid" id="L0HEW0"/>
<keyword evidence="14" id="KW-1185">Reference proteome</keyword>
<dbReference type="Pfam" id="PF02223">
    <property type="entry name" value="Thymidylate_kin"/>
    <property type="match status" value="1"/>
</dbReference>
<evidence type="ECO:0000256" key="5">
    <source>
        <dbReference type="ARBA" id="ARBA00022727"/>
    </source>
</evidence>
<evidence type="ECO:0000259" key="12">
    <source>
        <dbReference type="Pfam" id="PF02223"/>
    </source>
</evidence>
<dbReference type="AlphaFoldDB" id="L0HEW0"/>
<proteinExistence type="inferred from homology"/>
<dbReference type="Gene3D" id="3.40.50.300">
    <property type="entry name" value="P-loop containing nucleotide triphosphate hydrolases"/>
    <property type="match status" value="1"/>
</dbReference>
<dbReference type="GO" id="GO:0006235">
    <property type="term" value="P:dTTP biosynthetic process"/>
    <property type="evidence" value="ECO:0007669"/>
    <property type="project" value="UniProtKB-UniRule"/>
</dbReference>
<evidence type="ECO:0000256" key="8">
    <source>
        <dbReference type="ARBA" id="ARBA00022840"/>
    </source>
</evidence>
<dbReference type="OrthoDB" id="43083at2157"/>
<dbReference type="InterPro" id="IPR027417">
    <property type="entry name" value="P-loop_NTPase"/>
</dbReference>
<dbReference type="Proteomes" id="UP000010824">
    <property type="component" value="Chromosome"/>
</dbReference>
<dbReference type="FunCoup" id="L0HEW0">
    <property type="interactions" value="136"/>
</dbReference>
<protein>
    <recommendedName>
        <fullName evidence="3 11">Probable thymidylate kinase</fullName>
        <ecNumber evidence="2 11">2.7.4.9</ecNumber>
    </recommendedName>
    <alternativeName>
        <fullName evidence="9 11">dTMP kinase</fullName>
    </alternativeName>
</protein>
<dbReference type="HAMAP" id="MF_00165">
    <property type="entry name" value="Thymidylate_kinase"/>
    <property type="match status" value="1"/>
</dbReference>
<evidence type="ECO:0000256" key="1">
    <source>
        <dbReference type="ARBA" id="ARBA00009776"/>
    </source>
</evidence>
<dbReference type="GO" id="GO:0006227">
    <property type="term" value="P:dUDP biosynthetic process"/>
    <property type="evidence" value="ECO:0007669"/>
    <property type="project" value="TreeGrafter"/>
</dbReference>
<gene>
    <name evidence="11" type="primary">tmk</name>
    <name evidence="13" type="ordered locus">Metfor_1274</name>
</gene>
<dbReference type="GeneID" id="14310587"/>
<keyword evidence="6 11" id="KW-0547">Nucleotide-binding</keyword>
<evidence type="ECO:0000256" key="10">
    <source>
        <dbReference type="ARBA" id="ARBA00048743"/>
    </source>
</evidence>
<dbReference type="PANTHER" id="PTHR10344">
    <property type="entry name" value="THYMIDYLATE KINASE"/>
    <property type="match status" value="1"/>
</dbReference>
<organism evidence="13 14">
    <name type="scientific">Methanoregula formicica (strain DSM 22288 / NBRC 105244 / SMSP)</name>
    <dbReference type="NCBI Taxonomy" id="593750"/>
    <lineage>
        <taxon>Archaea</taxon>
        <taxon>Methanobacteriati</taxon>
        <taxon>Methanobacteriota</taxon>
        <taxon>Stenosarchaea group</taxon>
        <taxon>Methanomicrobia</taxon>
        <taxon>Methanomicrobiales</taxon>
        <taxon>Methanoregulaceae</taxon>
        <taxon>Methanoregula</taxon>
    </lineage>
</organism>
<reference evidence="14" key="1">
    <citation type="submission" date="2011-12" db="EMBL/GenBank/DDBJ databases">
        <title>Complete sequence of Methanoregula formicicum SMSP.</title>
        <authorList>
            <person name="Lucas S."/>
            <person name="Han J."/>
            <person name="Lapidus A."/>
            <person name="Cheng J.-F."/>
            <person name="Goodwin L."/>
            <person name="Pitluck S."/>
            <person name="Peters L."/>
            <person name="Ovchinnikova G."/>
            <person name="Teshima H."/>
            <person name="Detter J.C."/>
            <person name="Han C."/>
            <person name="Tapia R."/>
            <person name="Land M."/>
            <person name="Hauser L."/>
            <person name="Kyrpides N."/>
            <person name="Ivanova N."/>
            <person name="Pagani I."/>
            <person name="Imachi H."/>
            <person name="Tamaki H."/>
            <person name="Sekiguchi Y."/>
            <person name="Kamagata Y."/>
            <person name="Cadillo-Quiroz H."/>
            <person name="Zinder S."/>
            <person name="Liu W.-T."/>
            <person name="Woyke T."/>
        </authorList>
    </citation>
    <scope>NUCLEOTIDE SEQUENCE [LARGE SCALE GENOMIC DNA]</scope>
    <source>
        <strain evidence="14">DSM 22288 / NBRC 105244 / SMSP</strain>
    </source>
</reference>
<dbReference type="GO" id="GO:0004798">
    <property type="term" value="F:dTMP kinase activity"/>
    <property type="evidence" value="ECO:0007669"/>
    <property type="project" value="UniProtKB-UniRule"/>
</dbReference>
<keyword evidence="8 11" id="KW-0067">ATP-binding</keyword>
<sequence length="207" mass="23348">MLITLEGIDGSGKSTLHASLKDLLADLDPLMTREPGATWVGDQVRRAIKEQIDPITEATLFVADHAAHLAKVVRPALAEGRLVISDRYSDSRYAYQSVTLQGIVPEPEKWLRSMHNGWTIVPDKTFLCVLPIDEALTRLKPDTEREHFEKRETLEKVQNNYLSYAKAEPSRFVIVDAMLSPEIVARFVADAIRVELETGKKRKGRKK</sequence>
<evidence type="ECO:0000256" key="9">
    <source>
        <dbReference type="ARBA" id="ARBA00029962"/>
    </source>
</evidence>
<dbReference type="KEGG" id="mfo:Metfor_1274"/>
<feature type="binding site" evidence="11">
    <location>
        <begin position="7"/>
        <end position="14"/>
    </location>
    <ligand>
        <name>ATP</name>
        <dbReference type="ChEBI" id="CHEBI:30616"/>
    </ligand>
</feature>
<evidence type="ECO:0000256" key="3">
    <source>
        <dbReference type="ARBA" id="ARBA00013355"/>
    </source>
</evidence>
<evidence type="ECO:0000256" key="6">
    <source>
        <dbReference type="ARBA" id="ARBA00022741"/>
    </source>
</evidence>
<evidence type="ECO:0000256" key="11">
    <source>
        <dbReference type="HAMAP-Rule" id="MF_00165"/>
    </source>
</evidence>
<dbReference type="SUPFAM" id="SSF52540">
    <property type="entry name" value="P-loop containing nucleoside triphosphate hydrolases"/>
    <property type="match status" value="1"/>
</dbReference>
<dbReference type="InterPro" id="IPR018094">
    <property type="entry name" value="Thymidylate_kinase"/>
</dbReference>
<reference evidence="13 14" key="2">
    <citation type="journal article" date="2014" name="Genome Announc.">
        <title>Complete Genome Sequence of Methanoregula formicica SMSPT, a Mesophilic Hydrogenotrophic Methanogen Isolated from a Methanogenic Upflow Anaerobic Sludge Blanket Reactor.</title>
        <authorList>
            <person name="Yamamoto K."/>
            <person name="Tamaki H."/>
            <person name="Cadillo-Quiroz H."/>
            <person name="Imachi H."/>
            <person name="Kyrpides N."/>
            <person name="Woyke T."/>
            <person name="Goodwin L."/>
            <person name="Zinder S.H."/>
            <person name="Kamagata Y."/>
            <person name="Liu W.T."/>
        </authorList>
    </citation>
    <scope>NUCLEOTIDE SEQUENCE [LARGE SCALE GENOMIC DNA]</scope>
    <source>
        <strain evidence="14">DSM 22288 / NBRC 105244 / SMSP</strain>
    </source>
</reference>
<evidence type="ECO:0000313" key="14">
    <source>
        <dbReference type="Proteomes" id="UP000010824"/>
    </source>
</evidence>
<dbReference type="InterPro" id="IPR039430">
    <property type="entry name" value="Thymidylate_kin-like_dom"/>
</dbReference>
<dbReference type="EMBL" id="CP003167">
    <property type="protein sequence ID" value="AGB02316.1"/>
    <property type="molecule type" value="Genomic_DNA"/>
</dbReference>
<comment type="catalytic activity">
    <reaction evidence="10 11">
        <text>dTMP + ATP = dTDP + ADP</text>
        <dbReference type="Rhea" id="RHEA:13517"/>
        <dbReference type="ChEBI" id="CHEBI:30616"/>
        <dbReference type="ChEBI" id="CHEBI:58369"/>
        <dbReference type="ChEBI" id="CHEBI:63528"/>
        <dbReference type="ChEBI" id="CHEBI:456216"/>
        <dbReference type="EC" id="2.7.4.9"/>
    </reaction>
</comment>
<dbReference type="GO" id="GO:0005737">
    <property type="term" value="C:cytoplasm"/>
    <property type="evidence" value="ECO:0007669"/>
    <property type="project" value="TreeGrafter"/>
</dbReference>
<keyword evidence="4 11" id="KW-0808">Transferase</keyword>
<dbReference type="STRING" id="593750.Metfor_1274"/>
<feature type="domain" description="Thymidylate kinase-like" evidence="12">
    <location>
        <begin position="5"/>
        <end position="186"/>
    </location>
</feature>
<evidence type="ECO:0000256" key="4">
    <source>
        <dbReference type="ARBA" id="ARBA00022679"/>
    </source>
</evidence>
<dbReference type="HOGENOM" id="CLU_049131_0_2_2"/>
<keyword evidence="5 11" id="KW-0545">Nucleotide biosynthesis</keyword>
<evidence type="ECO:0000256" key="7">
    <source>
        <dbReference type="ARBA" id="ARBA00022777"/>
    </source>
</evidence>
<comment type="similarity">
    <text evidence="1 11">Belongs to the thymidylate kinase family.</text>
</comment>
<dbReference type="RefSeq" id="WP_015285279.1">
    <property type="nucleotide sequence ID" value="NC_019943.1"/>
</dbReference>
<keyword evidence="7 11" id="KW-0418">Kinase</keyword>
<dbReference type="CDD" id="cd01672">
    <property type="entry name" value="TMPK"/>
    <property type="match status" value="1"/>
</dbReference>
<evidence type="ECO:0000256" key="2">
    <source>
        <dbReference type="ARBA" id="ARBA00012980"/>
    </source>
</evidence>
<dbReference type="EC" id="2.7.4.9" evidence="2 11"/>
<dbReference type="PANTHER" id="PTHR10344:SF4">
    <property type="entry name" value="UMP-CMP KINASE 2, MITOCHONDRIAL"/>
    <property type="match status" value="1"/>
</dbReference>
<dbReference type="GO" id="GO:0006233">
    <property type="term" value="P:dTDP biosynthetic process"/>
    <property type="evidence" value="ECO:0007669"/>
    <property type="project" value="InterPro"/>
</dbReference>
<dbReference type="GO" id="GO:0005524">
    <property type="term" value="F:ATP binding"/>
    <property type="evidence" value="ECO:0007669"/>
    <property type="project" value="UniProtKB-UniRule"/>
</dbReference>
<dbReference type="NCBIfam" id="TIGR00041">
    <property type="entry name" value="DTMP_kinase"/>
    <property type="match status" value="1"/>
</dbReference>
<accession>L0HEW0</accession>
<name>L0HEW0_METFS</name>
<evidence type="ECO:0000313" key="13">
    <source>
        <dbReference type="EMBL" id="AGB02316.1"/>
    </source>
</evidence>
<dbReference type="eggNOG" id="arCOG01891">
    <property type="taxonomic scope" value="Archaea"/>
</dbReference>